<proteinExistence type="predicted"/>
<dbReference type="EMBL" id="MT143459">
    <property type="protein sequence ID" value="QJA97067.1"/>
    <property type="molecule type" value="Genomic_DNA"/>
</dbReference>
<name>A0A6M3LNY0_9ZZZZ</name>
<protein>
    <submittedName>
        <fullName evidence="2">Uncharacterized protein</fullName>
    </submittedName>
</protein>
<gene>
    <name evidence="1" type="ORF">MM415A07989_0005</name>
    <name evidence="2" type="ORF">MM415B06748_0007</name>
</gene>
<reference evidence="2" key="1">
    <citation type="submission" date="2020-03" db="EMBL/GenBank/DDBJ databases">
        <title>The deep terrestrial virosphere.</title>
        <authorList>
            <person name="Holmfeldt K."/>
            <person name="Nilsson E."/>
            <person name="Simone D."/>
            <person name="Lopez-Fernandez M."/>
            <person name="Wu X."/>
            <person name="de Brujin I."/>
            <person name="Lundin D."/>
            <person name="Andersson A."/>
            <person name="Bertilsson S."/>
            <person name="Dopson M."/>
        </authorList>
    </citation>
    <scope>NUCLEOTIDE SEQUENCE</scope>
    <source>
        <strain evidence="1">MM415A07989</strain>
        <strain evidence="2">MM415B06748</strain>
    </source>
</reference>
<dbReference type="AlphaFoldDB" id="A0A6M3LNY0"/>
<organism evidence="2">
    <name type="scientific">viral metagenome</name>
    <dbReference type="NCBI Taxonomy" id="1070528"/>
    <lineage>
        <taxon>unclassified sequences</taxon>
        <taxon>metagenomes</taxon>
        <taxon>organismal metagenomes</taxon>
    </lineage>
</organism>
<accession>A0A6M3LNY0</accession>
<sequence length="131" mass="15439">MSEKMIFCLGDGKHESKGEGYQKNHRVFNQDVTKSEYEKIRDSLDIKLKLTEWNEKTKSLDVYSYTDAWKNWWDNAGKKDKESITKMKYFDQKIFTEITSIDVNKKDTVIIKCEGKEVEISRESAKNLNLI</sequence>
<evidence type="ECO:0000313" key="2">
    <source>
        <dbReference type="EMBL" id="QJA97067.1"/>
    </source>
</evidence>
<evidence type="ECO:0000313" key="1">
    <source>
        <dbReference type="EMBL" id="QJA68150.1"/>
    </source>
</evidence>
<dbReference type="EMBL" id="MT141591">
    <property type="protein sequence ID" value="QJA68150.1"/>
    <property type="molecule type" value="Genomic_DNA"/>
</dbReference>